<dbReference type="Gene3D" id="2.170.150.40">
    <property type="entry name" value="Domain of unknown function (DUF427)"/>
    <property type="match status" value="2"/>
</dbReference>
<dbReference type="GeneID" id="70131587"/>
<feature type="region of interest" description="Disordered" evidence="1">
    <location>
        <begin position="96"/>
        <end position="124"/>
    </location>
</feature>
<dbReference type="RefSeq" id="XP_045958304.1">
    <property type="nucleotide sequence ID" value="XM_046102695.1"/>
</dbReference>
<evidence type="ECO:0000256" key="1">
    <source>
        <dbReference type="SAM" id="MobiDB-lite"/>
    </source>
</evidence>
<dbReference type="Proteomes" id="UP000758603">
    <property type="component" value="Unassembled WGS sequence"/>
</dbReference>
<dbReference type="InterPro" id="IPR038694">
    <property type="entry name" value="DUF427_sf"/>
</dbReference>
<accession>A0A9P8ZXI6</accession>
<evidence type="ECO:0000313" key="4">
    <source>
        <dbReference type="Proteomes" id="UP000758603"/>
    </source>
</evidence>
<comment type="caution">
    <text evidence="3">The sequence shown here is derived from an EMBL/GenBank/DDBJ whole genome shotgun (WGS) entry which is preliminary data.</text>
</comment>
<dbReference type="AlphaFoldDB" id="A0A9P8ZXI6"/>
<keyword evidence="4" id="KW-1185">Reference proteome</keyword>
<organism evidence="3 4">
    <name type="scientific">Truncatella angustata</name>
    <dbReference type="NCBI Taxonomy" id="152316"/>
    <lineage>
        <taxon>Eukaryota</taxon>
        <taxon>Fungi</taxon>
        <taxon>Dikarya</taxon>
        <taxon>Ascomycota</taxon>
        <taxon>Pezizomycotina</taxon>
        <taxon>Sordariomycetes</taxon>
        <taxon>Xylariomycetidae</taxon>
        <taxon>Amphisphaeriales</taxon>
        <taxon>Sporocadaceae</taxon>
        <taxon>Truncatella</taxon>
    </lineage>
</organism>
<proteinExistence type="predicted"/>
<dbReference type="PANTHER" id="PTHR34310">
    <property type="entry name" value="DUF427 DOMAIN PROTEIN (AFU_ORTHOLOGUE AFUA_3G02220)"/>
    <property type="match status" value="1"/>
</dbReference>
<sequence length="283" mass="32236">MASPHSKPDLLQLGQRLLREGPHKTLPTPKRIRILFNGVYVADTTSALYVWEHPYYPFYYVPLSSFARGVLHDDRDEGALKLMGLHVQGKSTDRLLGFGTSDHQSKKQHQHDAETQGDEKGERKGHELAGYVRVEFGAVDAWFEEDERIYVHPKDPFKRVEILPSARPVRVFVDGVKVAEAAGSLHLYETGLPVRYYLPPTAVNRRVLRDSGTETQCPYKGVANYYDVVLGEKKDKVSRDVVWYYRNPTHESALVAGHLCFYNEKVDIELDGVKLERPKTPFS</sequence>
<dbReference type="InterPro" id="IPR007361">
    <property type="entry name" value="DUF427"/>
</dbReference>
<gene>
    <name evidence="3" type="ORF">BKA67DRAFT_564011</name>
</gene>
<reference evidence="3" key="1">
    <citation type="journal article" date="2021" name="Nat. Commun.">
        <title>Genetic determinants of endophytism in the Arabidopsis root mycobiome.</title>
        <authorList>
            <person name="Mesny F."/>
            <person name="Miyauchi S."/>
            <person name="Thiergart T."/>
            <person name="Pickel B."/>
            <person name="Atanasova L."/>
            <person name="Karlsson M."/>
            <person name="Huettel B."/>
            <person name="Barry K.W."/>
            <person name="Haridas S."/>
            <person name="Chen C."/>
            <person name="Bauer D."/>
            <person name="Andreopoulos W."/>
            <person name="Pangilinan J."/>
            <person name="LaButti K."/>
            <person name="Riley R."/>
            <person name="Lipzen A."/>
            <person name="Clum A."/>
            <person name="Drula E."/>
            <person name="Henrissat B."/>
            <person name="Kohler A."/>
            <person name="Grigoriev I.V."/>
            <person name="Martin F.M."/>
            <person name="Hacquard S."/>
        </authorList>
    </citation>
    <scope>NUCLEOTIDE SEQUENCE</scope>
    <source>
        <strain evidence="3">MPI-SDFR-AT-0073</strain>
    </source>
</reference>
<feature type="compositionally biased region" description="Basic and acidic residues" evidence="1">
    <location>
        <begin position="110"/>
        <end position="124"/>
    </location>
</feature>
<evidence type="ECO:0000313" key="3">
    <source>
        <dbReference type="EMBL" id="KAH6654034.1"/>
    </source>
</evidence>
<feature type="domain" description="DUF427" evidence="2">
    <location>
        <begin position="169"/>
        <end position="264"/>
    </location>
</feature>
<name>A0A9P8ZXI6_9PEZI</name>
<protein>
    <recommendedName>
        <fullName evidence="2">DUF427 domain-containing protein</fullName>
    </recommendedName>
</protein>
<evidence type="ECO:0000259" key="2">
    <source>
        <dbReference type="Pfam" id="PF04248"/>
    </source>
</evidence>
<dbReference type="Pfam" id="PF04248">
    <property type="entry name" value="NTP_transf_9"/>
    <property type="match status" value="2"/>
</dbReference>
<feature type="domain" description="DUF427" evidence="2">
    <location>
        <begin position="32"/>
        <end position="74"/>
    </location>
</feature>
<dbReference type="EMBL" id="JAGPXC010000004">
    <property type="protein sequence ID" value="KAH6654034.1"/>
    <property type="molecule type" value="Genomic_DNA"/>
</dbReference>
<dbReference type="OrthoDB" id="18996at2759"/>
<dbReference type="PANTHER" id="PTHR34310:SF9">
    <property type="entry name" value="BLR5716 PROTEIN"/>
    <property type="match status" value="1"/>
</dbReference>